<organism evidence="1 2">
    <name type="scientific">Stentor coeruleus</name>
    <dbReference type="NCBI Taxonomy" id="5963"/>
    <lineage>
        <taxon>Eukaryota</taxon>
        <taxon>Sar</taxon>
        <taxon>Alveolata</taxon>
        <taxon>Ciliophora</taxon>
        <taxon>Postciliodesmatophora</taxon>
        <taxon>Heterotrichea</taxon>
        <taxon>Heterotrichida</taxon>
        <taxon>Stentoridae</taxon>
        <taxon>Stentor</taxon>
    </lineage>
</organism>
<dbReference type="Proteomes" id="UP000187209">
    <property type="component" value="Unassembled WGS sequence"/>
</dbReference>
<proteinExistence type="predicted"/>
<gene>
    <name evidence="1" type="ORF">SteCoe_8777</name>
</gene>
<comment type="caution">
    <text evidence="1">The sequence shown here is derived from an EMBL/GenBank/DDBJ whole genome shotgun (WGS) entry which is preliminary data.</text>
</comment>
<keyword evidence="2" id="KW-1185">Reference proteome</keyword>
<sequence>MSFEKPNFQSEIGRIKNRNKNSLMMGISKIHDYGDLYNKFHEESLKISRNLENSMKKSYSPTPTLEVYEKVDENKALQAAKEREDQCRLIESQRYYNQYLAEKEIKQFQFEQINYKRKLQERAAKEEKDYGESLKTREKYAEKLLQEQTKRFDDNRKIYLQALNGQIQEKTERKLMIKRIDSANKKFRVQDQNIQNTGNCIIKTHSSNNTPTRLHSPNSFLAQYGNFMIIKGKNN</sequence>
<dbReference type="AlphaFoldDB" id="A0A1R2CJE4"/>
<accession>A0A1R2CJE4</accession>
<evidence type="ECO:0000313" key="2">
    <source>
        <dbReference type="Proteomes" id="UP000187209"/>
    </source>
</evidence>
<dbReference type="EMBL" id="MPUH01000133">
    <property type="protein sequence ID" value="OMJ89149.1"/>
    <property type="molecule type" value="Genomic_DNA"/>
</dbReference>
<name>A0A1R2CJE4_9CILI</name>
<reference evidence="1 2" key="1">
    <citation type="submission" date="2016-11" db="EMBL/GenBank/DDBJ databases">
        <title>The macronuclear genome of Stentor coeruleus: a giant cell with tiny introns.</title>
        <authorList>
            <person name="Slabodnick M."/>
            <person name="Ruby J.G."/>
            <person name="Reiff S.B."/>
            <person name="Swart E.C."/>
            <person name="Gosai S."/>
            <person name="Prabakaran S."/>
            <person name="Witkowska E."/>
            <person name="Larue G.E."/>
            <person name="Fisher S."/>
            <person name="Freeman R.M."/>
            <person name="Gunawardena J."/>
            <person name="Chu W."/>
            <person name="Stover N.A."/>
            <person name="Gregory B.D."/>
            <person name="Nowacki M."/>
            <person name="Derisi J."/>
            <person name="Roy S.W."/>
            <person name="Marshall W.F."/>
            <person name="Sood P."/>
        </authorList>
    </citation>
    <scope>NUCLEOTIDE SEQUENCE [LARGE SCALE GENOMIC DNA]</scope>
    <source>
        <strain evidence="1">WM001</strain>
    </source>
</reference>
<protein>
    <submittedName>
        <fullName evidence="1">Uncharacterized protein</fullName>
    </submittedName>
</protein>
<evidence type="ECO:0000313" key="1">
    <source>
        <dbReference type="EMBL" id="OMJ89149.1"/>
    </source>
</evidence>